<feature type="region of interest" description="Disordered" evidence="1">
    <location>
        <begin position="40"/>
        <end position="71"/>
    </location>
</feature>
<dbReference type="EMBL" id="BCSY01000035">
    <property type="protein sequence ID" value="GAS94822.1"/>
    <property type="molecule type" value="Genomic_DNA"/>
</dbReference>
<protein>
    <submittedName>
        <fullName evidence="2">Uncharacterized protein</fullName>
    </submittedName>
</protein>
<organism evidence="2 3">
    <name type="scientific">Mycolicibacterium canariasense</name>
    <name type="common">Mycobacterium canariasense</name>
    <dbReference type="NCBI Taxonomy" id="228230"/>
    <lineage>
        <taxon>Bacteria</taxon>
        <taxon>Bacillati</taxon>
        <taxon>Actinomycetota</taxon>
        <taxon>Actinomycetes</taxon>
        <taxon>Mycobacteriales</taxon>
        <taxon>Mycobacteriaceae</taxon>
        <taxon>Mycolicibacterium</taxon>
    </lineage>
</organism>
<reference evidence="3" key="2">
    <citation type="submission" date="2016-02" db="EMBL/GenBank/DDBJ databases">
        <title>Draft genome sequence of five rapidly growing Mycobacterium species.</title>
        <authorList>
            <person name="Katahira K."/>
            <person name="Gotou Y."/>
            <person name="Iida K."/>
            <person name="Ogura Y."/>
            <person name="Hayashi T."/>
        </authorList>
    </citation>
    <scope>NUCLEOTIDE SEQUENCE [LARGE SCALE GENOMIC DNA]</scope>
    <source>
        <strain evidence="3">JCM15298</strain>
    </source>
</reference>
<dbReference type="Proteomes" id="UP000069443">
    <property type="component" value="Unassembled WGS sequence"/>
</dbReference>
<gene>
    <name evidence="2" type="ORF">RMCC_1788</name>
</gene>
<keyword evidence="3" id="KW-1185">Reference proteome</keyword>
<evidence type="ECO:0000313" key="3">
    <source>
        <dbReference type="Proteomes" id="UP000069443"/>
    </source>
</evidence>
<feature type="compositionally biased region" description="Low complexity" evidence="1">
    <location>
        <begin position="42"/>
        <end position="55"/>
    </location>
</feature>
<dbReference type="AlphaFoldDB" id="A0A100WAB0"/>
<comment type="caution">
    <text evidence="2">The sequence shown here is derived from an EMBL/GenBank/DDBJ whole genome shotgun (WGS) entry which is preliminary data.</text>
</comment>
<dbReference type="STRING" id="228230.RMCC_1788"/>
<evidence type="ECO:0000313" key="2">
    <source>
        <dbReference type="EMBL" id="GAS94822.1"/>
    </source>
</evidence>
<accession>A0A100WAB0</accession>
<evidence type="ECO:0000256" key="1">
    <source>
        <dbReference type="SAM" id="MobiDB-lite"/>
    </source>
</evidence>
<reference evidence="3" key="1">
    <citation type="journal article" date="2016" name="Genome Announc.">
        <title>Draft Genome Sequences of Five Rapidly Growing Mycobacterium Species, M. thermoresistibile, M. fortuitum subsp. acetamidolyticum, M. canariasense, M. brisbanense, and M. novocastrense.</title>
        <authorList>
            <person name="Katahira K."/>
            <person name="Ogura Y."/>
            <person name="Gotoh Y."/>
            <person name="Hayashi T."/>
        </authorList>
    </citation>
    <scope>NUCLEOTIDE SEQUENCE [LARGE SCALE GENOMIC DNA]</scope>
    <source>
        <strain evidence="3">JCM15298</strain>
    </source>
</reference>
<name>A0A100WAB0_MYCCR</name>
<sequence>MTLTAVGWLVGAAGVLFLCWEARRRVRAASAHIRHCTDTFEPRPAAGTQAPTAGPDANPCTTPAAPHGRTP</sequence>
<proteinExistence type="predicted"/>